<dbReference type="GO" id="GO:0030497">
    <property type="term" value="P:fatty acid elongation"/>
    <property type="evidence" value="ECO:0007669"/>
    <property type="project" value="TreeGrafter"/>
</dbReference>
<dbReference type="PANTHER" id="PTHR42760">
    <property type="entry name" value="SHORT-CHAIN DEHYDROGENASES/REDUCTASES FAMILY MEMBER"/>
    <property type="match status" value="1"/>
</dbReference>
<dbReference type="GO" id="GO:0016616">
    <property type="term" value="F:oxidoreductase activity, acting on the CH-OH group of donors, NAD or NADP as acceptor"/>
    <property type="evidence" value="ECO:0007669"/>
    <property type="project" value="TreeGrafter"/>
</dbReference>
<dbReference type="PROSITE" id="PS00061">
    <property type="entry name" value="ADH_SHORT"/>
    <property type="match status" value="1"/>
</dbReference>
<dbReference type="PRINTS" id="PR00081">
    <property type="entry name" value="GDHRDH"/>
</dbReference>
<dbReference type="KEGG" id="pbro:HOP40_18060"/>
<evidence type="ECO:0000256" key="1">
    <source>
        <dbReference type="ARBA" id="ARBA00006484"/>
    </source>
</evidence>
<dbReference type="InterPro" id="IPR020904">
    <property type="entry name" value="Sc_DH/Rdtase_CS"/>
</dbReference>
<accession>A0A6M6JLH5</accession>
<dbReference type="Pfam" id="PF13561">
    <property type="entry name" value="adh_short_C2"/>
    <property type="match status" value="1"/>
</dbReference>
<evidence type="ECO:0000256" key="2">
    <source>
        <dbReference type="ARBA" id="ARBA00023002"/>
    </source>
</evidence>
<dbReference type="RefSeq" id="WP_172160128.1">
    <property type="nucleotide sequence ID" value="NZ_CP053564.1"/>
</dbReference>
<name>A0A6M6JLH5_9PSEU</name>
<dbReference type="SUPFAM" id="SSF51735">
    <property type="entry name" value="NAD(P)-binding Rossmann-fold domains"/>
    <property type="match status" value="1"/>
</dbReference>
<protein>
    <submittedName>
        <fullName evidence="3">SDR family oxidoreductase</fullName>
    </submittedName>
</protein>
<organism evidence="3 4">
    <name type="scientific">Pseudonocardia broussonetiae</name>
    <dbReference type="NCBI Taxonomy" id="2736640"/>
    <lineage>
        <taxon>Bacteria</taxon>
        <taxon>Bacillati</taxon>
        <taxon>Actinomycetota</taxon>
        <taxon>Actinomycetes</taxon>
        <taxon>Pseudonocardiales</taxon>
        <taxon>Pseudonocardiaceae</taxon>
        <taxon>Pseudonocardia</taxon>
    </lineage>
</organism>
<dbReference type="AlphaFoldDB" id="A0A6M6JLH5"/>
<evidence type="ECO:0000313" key="4">
    <source>
        <dbReference type="Proteomes" id="UP000505377"/>
    </source>
</evidence>
<dbReference type="InterPro" id="IPR002347">
    <property type="entry name" value="SDR_fam"/>
</dbReference>
<dbReference type="CDD" id="cd05233">
    <property type="entry name" value="SDR_c"/>
    <property type="match status" value="1"/>
</dbReference>
<comment type="similarity">
    <text evidence="1">Belongs to the short-chain dehydrogenases/reductases (SDR) family.</text>
</comment>
<proteinExistence type="inferred from homology"/>
<dbReference type="EMBL" id="CP053564">
    <property type="protein sequence ID" value="QJY47482.1"/>
    <property type="molecule type" value="Genomic_DNA"/>
</dbReference>
<dbReference type="Proteomes" id="UP000505377">
    <property type="component" value="Chromosome"/>
</dbReference>
<keyword evidence="2" id="KW-0560">Oxidoreductase</keyword>
<dbReference type="PANTHER" id="PTHR42760:SF40">
    <property type="entry name" value="3-OXOACYL-[ACYL-CARRIER-PROTEIN] REDUCTASE, CHLOROPLASTIC"/>
    <property type="match status" value="1"/>
</dbReference>
<dbReference type="FunFam" id="3.40.50.720:FF:000084">
    <property type="entry name" value="Short-chain dehydrogenase reductase"/>
    <property type="match status" value="1"/>
</dbReference>
<dbReference type="Gene3D" id="3.40.50.720">
    <property type="entry name" value="NAD(P)-binding Rossmann-like Domain"/>
    <property type="match status" value="1"/>
</dbReference>
<gene>
    <name evidence="3" type="ORF">HOP40_18060</name>
</gene>
<dbReference type="PRINTS" id="PR00080">
    <property type="entry name" value="SDRFAMILY"/>
</dbReference>
<keyword evidence="4" id="KW-1185">Reference proteome</keyword>
<dbReference type="InterPro" id="IPR036291">
    <property type="entry name" value="NAD(P)-bd_dom_sf"/>
</dbReference>
<evidence type="ECO:0000313" key="3">
    <source>
        <dbReference type="EMBL" id="QJY47482.1"/>
    </source>
</evidence>
<reference evidence="3 4" key="1">
    <citation type="submission" date="2020-05" db="EMBL/GenBank/DDBJ databases">
        <authorList>
            <person name="Mo P."/>
        </authorList>
    </citation>
    <scope>NUCLEOTIDE SEQUENCE [LARGE SCALE GENOMIC DNA]</scope>
    <source>
        <strain evidence="3 4">Gen01</strain>
    </source>
</reference>
<sequence length="266" mass="27473">MDLGHAGARVVVTGGAANIGRGIARGFAREGARVLVADRDAERGDAVRDELRTLGAPDAVALAVDLTDDGAGGRVVDRAVAEWGGVDVLVNNAGWSAPGWFAEQTDRELWRRTVEVNLFSAIDCTQAALGPMREAGRGSVVFLSSDSAFGAVRQGIYGATKAGVIALARTVAREHGRHGIRANVVAPGLVVPAADEPVGPGSVWATPDGEPLFTDEQLASIVRTQALRRPTTADDVAHAVLWLASDTAARQVTGQLVAVGGGSSMP</sequence>